<dbReference type="InterPro" id="IPR037923">
    <property type="entry name" value="HTH-like"/>
</dbReference>
<dbReference type="RefSeq" id="WP_232182618.1">
    <property type="nucleotide sequence ID" value="NZ_JAIOAP010000001.1"/>
</dbReference>
<dbReference type="Pfam" id="PF12833">
    <property type="entry name" value="HTH_18"/>
    <property type="match status" value="1"/>
</dbReference>
<accession>A0ABV1KLS0</accession>
<protein>
    <submittedName>
        <fullName evidence="5">AraC family transcriptional regulator</fullName>
    </submittedName>
</protein>
<evidence type="ECO:0000256" key="1">
    <source>
        <dbReference type="ARBA" id="ARBA00023015"/>
    </source>
</evidence>
<evidence type="ECO:0000256" key="2">
    <source>
        <dbReference type="ARBA" id="ARBA00023125"/>
    </source>
</evidence>
<evidence type="ECO:0000259" key="4">
    <source>
        <dbReference type="PROSITE" id="PS01124"/>
    </source>
</evidence>
<evidence type="ECO:0000313" key="5">
    <source>
        <dbReference type="EMBL" id="MEQ4481035.1"/>
    </source>
</evidence>
<comment type="caution">
    <text evidence="5">The sequence shown here is derived from an EMBL/GenBank/DDBJ whole genome shotgun (WGS) entry which is preliminary data.</text>
</comment>
<feature type="domain" description="HTH araC/xylS-type" evidence="4">
    <location>
        <begin position="186"/>
        <end position="284"/>
    </location>
</feature>
<dbReference type="Proteomes" id="UP001493487">
    <property type="component" value="Unassembled WGS sequence"/>
</dbReference>
<gene>
    <name evidence="5" type="ORF">QJS35_01360</name>
</gene>
<reference evidence="5 6" key="1">
    <citation type="journal article" date="2023" name="Genome Announc.">
        <title>Pan-Genome Analyses of the Genus Cohnella and Proposal of the Novel Species Cohnella silvisoli sp. nov., Isolated from Forest Soil.</title>
        <authorList>
            <person name="Wang C."/>
            <person name="Mao L."/>
            <person name="Bao G."/>
            <person name="Zhu H."/>
        </authorList>
    </citation>
    <scope>NUCLEOTIDE SEQUENCE [LARGE SCALE GENOMIC DNA]</scope>
    <source>
        <strain evidence="5 6">NL03-T5-1</strain>
    </source>
</reference>
<dbReference type="Gene3D" id="1.10.10.60">
    <property type="entry name" value="Homeodomain-like"/>
    <property type="match status" value="2"/>
</dbReference>
<keyword evidence="3" id="KW-0804">Transcription</keyword>
<dbReference type="PANTHER" id="PTHR43280">
    <property type="entry name" value="ARAC-FAMILY TRANSCRIPTIONAL REGULATOR"/>
    <property type="match status" value="1"/>
</dbReference>
<dbReference type="InterPro" id="IPR009057">
    <property type="entry name" value="Homeodomain-like_sf"/>
</dbReference>
<dbReference type="SUPFAM" id="SSF46689">
    <property type="entry name" value="Homeodomain-like"/>
    <property type="match status" value="2"/>
</dbReference>
<name>A0ABV1KLS0_9BACL</name>
<sequence>MTMHRWLNFSSRSFPSFISAGKRIFQPGERHDERIFPAFVAMFVIKGIVHLMEDGVPYEIKDGEWFIQTPGLRHFGYKESDQETVYYWIHFLPGDWEISASDLSAPGRIVKIDMGDGLRVPDTRYSLNMNYGPFPCEEWDGPLESIVEAVLVGNWTLQQSRFMQLLERMMEFDPDRHLIPSNTVALQVYRFLLENFRKPIRLKQLAQNLHYSVDYLSRCFRLHYQTTPSAFLHRLRMEEAKLLLATSGYSVRRIAVEVGYEELSVFSRAFKNDQNVSPVQYRERIYAGGMLARDDS</sequence>
<evidence type="ECO:0000256" key="3">
    <source>
        <dbReference type="ARBA" id="ARBA00023163"/>
    </source>
</evidence>
<dbReference type="PANTHER" id="PTHR43280:SF30">
    <property type="entry name" value="MMSAB OPERON REGULATORY PROTEIN"/>
    <property type="match status" value="1"/>
</dbReference>
<dbReference type="InterPro" id="IPR018062">
    <property type="entry name" value="HTH_AraC-typ_CS"/>
</dbReference>
<dbReference type="Pfam" id="PF02311">
    <property type="entry name" value="AraC_binding"/>
    <property type="match status" value="1"/>
</dbReference>
<dbReference type="SUPFAM" id="SSF51215">
    <property type="entry name" value="Regulatory protein AraC"/>
    <property type="match status" value="1"/>
</dbReference>
<dbReference type="EMBL" id="JASKHM010000001">
    <property type="protein sequence ID" value="MEQ4481035.1"/>
    <property type="molecule type" value="Genomic_DNA"/>
</dbReference>
<organism evidence="5 6">
    <name type="scientific">Cohnella silvisoli</name>
    <dbReference type="NCBI Taxonomy" id="2873699"/>
    <lineage>
        <taxon>Bacteria</taxon>
        <taxon>Bacillati</taxon>
        <taxon>Bacillota</taxon>
        <taxon>Bacilli</taxon>
        <taxon>Bacillales</taxon>
        <taxon>Paenibacillaceae</taxon>
        <taxon>Cohnella</taxon>
    </lineage>
</organism>
<keyword evidence="1" id="KW-0805">Transcription regulation</keyword>
<evidence type="ECO:0000313" key="6">
    <source>
        <dbReference type="Proteomes" id="UP001493487"/>
    </source>
</evidence>
<dbReference type="InterPro" id="IPR018060">
    <property type="entry name" value="HTH_AraC"/>
</dbReference>
<dbReference type="PROSITE" id="PS00041">
    <property type="entry name" value="HTH_ARAC_FAMILY_1"/>
    <property type="match status" value="1"/>
</dbReference>
<keyword evidence="6" id="KW-1185">Reference proteome</keyword>
<proteinExistence type="predicted"/>
<keyword evidence="2" id="KW-0238">DNA-binding</keyword>
<dbReference type="PROSITE" id="PS01124">
    <property type="entry name" value="HTH_ARAC_FAMILY_2"/>
    <property type="match status" value="1"/>
</dbReference>
<dbReference type="SMART" id="SM00342">
    <property type="entry name" value="HTH_ARAC"/>
    <property type="match status" value="1"/>
</dbReference>
<dbReference type="InterPro" id="IPR003313">
    <property type="entry name" value="AraC-bd"/>
</dbReference>